<feature type="disulfide bond" evidence="2">
    <location>
        <begin position="154"/>
        <end position="243"/>
    </location>
</feature>
<keyword evidence="2" id="KW-1015">Disulfide bond</keyword>
<evidence type="ECO:0000256" key="3">
    <source>
        <dbReference type="SAM" id="SignalP"/>
    </source>
</evidence>
<feature type="signal peptide" evidence="3">
    <location>
        <begin position="1"/>
        <end position="23"/>
    </location>
</feature>
<evidence type="ECO:0000313" key="4">
    <source>
        <dbReference type="EMBL" id="GMN18895.1"/>
    </source>
</evidence>
<feature type="chain" id="PRO_5041714629" description="Thaumatin-like protein" evidence="3">
    <location>
        <begin position="24"/>
        <end position="273"/>
    </location>
</feature>
<feature type="disulfide bond" evidence="2">
    <location>
        <begin position="199"/>
        <end position="213"/>
    </location>
</feature>
<comment type="similarity">
    <text evidence="1">Belongs to the thaumatin family.</text>
</comment>
<feature type="disulfide bond" evidence="2">
    <location>
        <begin position="32"/>
        <end position="253"/>
    </location>
</feature>
<comment type="caution">
    <text evidence="4">The sequence shown here is derived from an EMBL/GenBank/DDBJ whole genome shotgun (WGS) entry which is preliminary data.</text>
</comment>
<dbReference type="SUPFAM" id="SSF49870">
    <property type="entry name" value="Osmotin, thaumatin-like protein"/>
    <property type="match status" value="1"/>
</dbReference>
<dbReference type="PANTHER" id="PTHR31048">
    <property type="entry name" value="OS03G0233200 PROTEIN"/>
    <property type="match status" value="1"/>
</dbReference>
<dbReference type="AlphaFoldDB" id="A0AA88CIS0"/>
<dbReference type="InterPro" id="IPR001938">
    <property type="entry name" value="Thaumatin"/>
</dbReference>
<evidence type="ECO:0000256" key="2">
    <source>
        <dbReference type="PIRSR" id="PIRSR002703-1"/>
    </source>
</evidence>
<dbReference type="SMART" id="SM00205">
    <property type="entry name" value="THN"/>
    <property type="match status" value="1"/>
</dbReference>
<evidence type="ECO:0008006" key="6">
    <source>
        <dbReference type="Google" id="ProtNLM"/>
    </source>
</evidence>
<gene>
    <name evidence="4" type="ORF">TIFTF001_042774</name>
</gene>
<dbReference type="PROSITE" id="PS51367">
    <property type="entry name" value="THAUMATIN_2"/>
    <property type="match status" value="1"/>
</dbReference>
<accession>A0AA88CIS0</accession>
<dbReference type="Pfam" id="PF00314">
    <property type="entry name" value="Thaumatin"/>
    <property type="match status" value="1"/>
</dbReference>
<organism evidence="4 5">
    <name type="scientific">Ficus carica</name>
    <name type="common">Common fig</name>
    <dbReference type="NCBI Taxonomy" id="3494"/>
    <lineage>
        <taxon>Eukaryota</taxon>
        <taxon>Viridiplantae</taxon>
        <taxon>Streptophyta</taxon>
        <taxon>Embryophyta</taxon>
        <taxon>Tracheophyta</taxon>
        <taxon>Spermatophyta</taxon>
        <taxon>Magnoliopsida</taxon>
        <taxon>eudicotyledons</taxon>
        <taxon>Gunneridae</taxon>
        <taxon>Pentapetalae</taxon>
        <taxon>rosids</taxon>
        <taxon>fabids</taxon>
        <taxon>Rosales</taxon>
        <taxon>Moraceae</taxon>
        <taxon>Ficeae</taxon>
        <taxon>Ficus</taxon>
    </lineage>
</organism>
<evidence type="ECO:0000313" key="5">
    <source>
        <dbReference type="Proteomes" id="UP001187192"/>
    </source>
</evidence>
<protein>
    <recommendedName>
        <fullName evidence="6">Thaumatin-like protein</fullName>
    </recommendedName>
</protein>
<keyword evidence="3" id="KW-0732">Signal</keyword>
<feature type="disulfide bond" evidence="2">
    <location>
        <begin position="96"/>
        <end position="103"/>
    </location>
</feature>
<dbReference type="Gene3D" id="2.60.110.10">
    <property type="entry name" value="Thaumatin"/>
    <property type="match status" value="1"/>
</dbReference>
<feature type="disulfide bond" evidence="2">
    <location>
        <begin position="189"/>
        <end position="198"/>
    </location>
</feature>
<reference evidence="4" key="1">
    <citation type="submission" date="2023-07" db="EMBL/GenBank/DDBJ databases">
        <title>draft genome sequence of fig (Ficus carica).</title>
        <authorList>
            <person name="Takahashi T."/>
            <person name="Nishimura K."/>
        </authorList>
    </citation>
    <scope>NUCLEOTIDE SEQUENCE</scope>
</reference>
<dbReference type="PRINTS" id="PR00347">
    <property type="entry name" value="THAUMATIN"/>
</dbReference>
<dbReference type="EMBL" id="BTGU01002466">
    <property type="protein sequence ID" value="GMN18895.1"/>
    <property type="molecule type" value="Genomic_DNA"/>
</dbReference>
<name>A0AA88CIS0_FICCA</name>
<keyword evidence="5" id="KW-1185">Reference proteome</keyword>
<dbReference type="InterPro" id="IPR037176">
    <property type="entry name" value="Osmotin/thaumatin-like_sf"/>
</dbReference>
<dbReference type="Proteomes" id="UP001187192">
    <property type="component" value="Unassembled WGS sequence"/>
</dbReference>
<evidence type="ECO:0000256" key="1">
    <source>
        <dbReference type="ARBA" id="ARBA00010607"/>
    </source>
</evidence>
<dbReference type="PIRSF" id="PIRSF002703">
    <property type="entry name" value="Thaumatin"/>
    <property type="match status" value="1"/>
</dbReference>
<feature type="disulfide bond" evidence="2">
    <location>
        <begin position="159"/>
        <end position="226"/>
    </location>
</feature>
<sequence length="273" mass="28311">MEAFSALVLTSLSLLQFILGTKATTLTIVNSCNDIIWPVVLPNSGSPPLSPSGFPLNPGDREILPVSSGWSGHVWARTHCATSVADAKFSCTTGDCGSSAVDCGSSGGGILSPPATVAEFTINTPPFPDTYSVSVVYGYNLPMTVVPPGPAGSCATVGCSVNFASANSAAELRVSYGGGNEIVGLKSACEAFGEAEYCCSNSNGSYSSSKITCKQNSYSELFKNWCPHARTFANDNTGTTFTCEAEDYVVNFCAPPTPNSGYPYNLTGGTGYL</sequence>
<proteinExistence type="inferred from homology"/>
<feature type="disulfide bond" evidence="2">
    <location>
        <begin position="80"/>
        <end position="91"/>
    </location>
</feature>
<dbReference type="FunFam" id="2.60.110.10:FF:000004">
    <property type="entry name" value="THAUMATIN-LIKE PROTEIN 1"/>
    <property type="match status" value="1"/>
</dbReference>